<keyword evidence="8" id="KW-1185">Reference proteome</keyword>
<evidence type="ECO:0000256" key="5">
    <source>
        <dbReference type="ARBA" id="ARBA00023136"/>
    </source>
</evidence>
<evidence type="ECO:0000256" key="4">
    <source>
        <dbReference type="ARBA" id="ARBA00022989"/>
    </source>
</evidence>
<dbReference type="Pfam" id="PF01594">
    <property type="entry name" value="AI-2E_transport"/>
    <property type="match status" value="1"/>
</dbReference>
<evidence type="ECO:0000256" key="2">
    <source>
        <dbReference type="ARBA" id="ARBA00009773"/>
    </source>
</evidence>
<dbReference type="PANTHER" id="PTHR21716">
    <property type="entry name" value="TRANSMEMBRANE PROTEIN"/>
    <property type="match status" value="1"/>
</dbReference>
<proteinExistence type="inferred from homology"/>
<evidence type="ECO:0000313" key="7">
    <source>
        <dbReference type="EMBL" id="RBP40433.1"/>
    </source>
</evidence>
<dbReference type="RefSeq" id="WP_113960303.1">
    <property type="nucleotide sequence ID" value="NZ_QNRR01000008.1"/>
</dbReference>
<dbReference type="EMBL" id="QNRR01000008">
    <property type="protein sequence ID" value="RBP40433.1"/>
    <property type="molecule type" value="Genomic_DNA"/>
</dbReference>
<comment type="subcellular location">
    <subcellularLocation>
        <location evidence="1">Membrane</location>
        <topology evidence="1">Multi-pass membrane protein</topology>
    </subcellularLocation>
</comment>
<dbReference type="GO" id="GO:0055085">
    <property type="term" value="P:transmembrane transport"/>
    <property type="evidence" value="ECO:0007669"/>
    <property type="project" value="TreeGrafter"/>
</dbReference>
<dbReference type="PANTHER" id="PTHR21716:SF64">
    <property type="entry name" value="AI-2 TRANSPORT PROTEIN TQSA"/>
    <property type="match status" value="1"/>
</dbReference>
<reference evidence="7 8" key="1">
    <citation type="submission" date="2018-06" db="EMBL/GenBank/DDBJ databases">
        <title>Genomic Encyclopedia of Type Strains, Phase IV (KMG-IV): sequencing the most valuable type-strain genomes for metagenomic binning, comparative biology and taxonomic classification.</title>
        <authorList>
            <person name="Goeker M."/>
        </authorList>
    </citation>
    <scope>NUCLEOTIDE SEQUENCE [LARGE SCALE GENOMIC DNA]</scope>
    <source>
        <strain evidence="7 8">DSM 25532</strain>
    </source>
</reference>
<feature type="transmembrane region" description="Helical" evidence="6">
    <location>
        <begin position="23"/>
        <end position="40"/>
    </location>
</feature>
<dbReference type="GO" id="GO:0016020">
    <property type="term" value="C:membrane"/>
    <property type="evidence" value="ECO:0007669"/>
    <property type="project" value="UniProtKB-SubCell"/>
</dbReference>
<feature type="transmembrane region" description="Helical" evidence="6">
    <location>
        <begin position="250"/>
        <end position="272"/>
    </location>
</feature>
<keyword evidence="3 6" id="KW-0812">Transmembrane</keyword>
<sequence>MAALDDQDDIERESIAPKGAMQGLRALITLACVALVVAGLKAGAVFFVPVAVAFFMAVLSYPLMSWMIKKRVPHMVALLLTVGVIVLGIGLVGWAGYDLLKSLSKEVPTYLVKLKGIVDESAVWLEKEVGVVGAIKAVEEFNLQSVVEMGKQKDVMQQLASFVTSTFGTVAVALGAFIIVMVLMMFILMEAPGTQSRAEVIRNAGGPDFRVLMQSASDIQKFLGVKTLISVATGLLAFMWCWMFDLKYPLLWGILAFLFNYIPAVGSTAASIPAIAEALVNHGPGTAIGVGIGYGIINFGLDNFLQPMLMGRRFGISGLVVVLSGLFWFYVWGPIGTFLAVPLTMMIKVILENTTEFRWISVAMAKKKVKHGEVVLETPEFDDADLLGGGAATEPPR</sequence>
<dbReference type="Proteomes" id="UP000253426">
    <property type="component" value="Unassembled WGS sequence"/>
</dbReference>
<feature type="transmembrane region" description="Helical" evidence="6">
    <location>
        <begin position="279"/>
        <end position="297"/>
    </location>
</feature>
<feature type="transmembrane region" description="Helical" evidence="6">
    <location>
        <begin position="317"/>
        <end position="341"/>
    </location>
</feature>
<accession>A0A366HDA4</accession>
<organism evidence="7 8">
    <name type="scientific">Roseimicrobium gellanilyticum</name>
    <dbReference type="NCBI Taxonomy" id="748857"/>
    <lineage>
        <taxon>Bacteria</taxon>
        <taxon>Pseudomonadati</taxon>
        <taxon>Verrucomicrobiota</taxon>
        <taxon>Verrucomicrobiia</taxon>
        <taxon>Verrucomicrobiales</taxon>
        <taxon>Verrucomicrobiaceae</taxon>
        <taxon>Roseimicrobium</taxon>
    </lineage>
</organism>
<protein>
    <submittedName>
        <fullName evidence="7">AI-2 transport protein TqsA</fullName>
    </submittedName>
</protein>
<comment type="similarity">
    <text evidence="2">Belongs to the autoinducer-2 exporter (AI-2E) (TC 2.A.86) family.</text>
</comment>
<keyword evidence="4 6" id="KW-1133">Transmembrane helix</keyword>
<dbReference type="AlphaFoldDB" id="A0A366HDA4"/>
<feature type="transmembrane region" description="Helical" evidence="6">
    <location>
        <begin position="223"/>
        <end position="244"/>
    </location>
</feature>
<feature type="transmembrane region" description="Helical" evidence="6">
    <location>
        <begin position="46"/>
        <end position="64"/>
    </location>
</feature>
<evidence type="ECO:0000256" key="6">
    <source>
        <dbReference type="SAM" id="Phobius"/>
    </source>
</evidence>
<dbReference type="InterPro" id="IPR002549">
    <property type="entry name" value="AI-2E-like"/>
</dbReference>
<dbReference type="OrthoDB" id="9799225at2"/>
<feature type="transmembrane region" description="Helical" evidence="6">
    <location>
        <begin position="76"/>
        <end position="97"/>
    </location>
</feature>
<comment type="caution">
    <text evidence="7">The sequence shown here is derived from an EMBL/GenBank/DDBJ whole genome shotgun (WGS) entry which is preliminary data.</text>
</comment>
<name>A0A366HDA4_9BACT</name>
<keyword evidence="5 6" id="KW-0472">Membrane</keyword>
<gene>
    <name evidence="7" type="ORF">DES53_108140</name>
</gene>
<evidence type="ECO:0000256" key="3">
    <source>
        <dbReference type="ARBA" id="ARBA00022692"/>
    </source>
</evidence>
<evidence type="ECO:0000313" key="8">
    <source>
        <dbReference type="Proteomes" id="UP000253426"/>
    </source>
</evidence>
<feature type="transmembrane region" description="Helical" evidence="6">
    <location>
        <begin position="159"/>
        <end position="188"/>
    </location>
</feature>
<evidence type="ECO:0000256" key="1">
    <source>
        <dbReference type="ARBA" id="ARBA00004141"/>
    </source>
</evidence>